<accession>A0ABR2BWY2</accession>
<gene>
    <name evidence="3" type="ORF">V6N12_038237</name>
</gene>
<comment type="caution">
    <text evidence="3">The sequence shown here is derived from an EMBL/GenBank/DDBJ whole genome shotgun (WGS) entry which is preliminary data.</text>
</comment>
<feature type="compositionally biased region" description="Polar residues" evidence="1">
    <location>
        <begin position="59"/>
        <end position="69"/>
    </location>
</feature>
<keyword evidence="2" id="KW-0472">Membrane</keyword>
<protein>
    <submittedName>
        <fullName evidence="3">Uncharacterized protein</fullName>
    </submittedName>
</protein>
<evidence type="ECO:0000256" key="2">
    <source>
        <dbReference type="SAM" id="Phobius"/>
    </source>
</evidence>
<evidence type="ECO:0000313" key="4">
    <source>
        <dbReference type="Proteomes" id="UP001472677"/>
    </source>
</evidence>
<keyword evidence="2" id="KW-1133">Transmembrane helix</keyword>
<organism evidence="3 4">
    <name type="scientific">Hibiscus sabdariffa</name>
    <name type="common">roselle</name>
    <dbReference type="NCBI Taxonomy" id="183260"/>
    <lineage>
        <taxon>Eukaryota</taxon>
        <taxon>Viridiplantae</taxon>
        <taxon>Streptophyta</taxon>
        <taxon>Embryophyta</taxon>
        <taxon>Tracheophyta</taxon>
        <taxon>Spermatophyta</taxon>
        <taxon>Magnoliopsida</taxon>
        <taxon>eudicotyledons</taxon>
        <taxon>Gunneridae</taxon>
        <taxon>Pentapetalae</taxon>
        <taxon>rosids</taxon>
        <taxon>malvids</taxon>
        <taxon>Malvales</taxon>
        <taxon>Malvaceae</taxon>
        <taxon>Malvoideae</taxon>
        <taxon>Hibiscus</taxon>
    </lineage>
</organism>
<reference evidence="3 4" key="1">
    <citation type="journal article" date="2024" name="G3 (Bethesda)">
        <title>Genome assembly of Hibiscus sabdariffa L. provides insights into metabolisms of medicinal natural products.</title>
        <authorList>
            <person name="Kim T."/>
        </authorList>
    </citation>
    <scope>NUCLEOTIDE SEQUENCE [LARGE SCALE GENOMIC DNA]</scope>
    <source>
        <strain evidence="3">TK-2024</strain>
        <tissue evidence="3">Old leaves</tissue>
    </source>
</reference>
<keyword evidence="2" id="KW-0812">Transmembrane</keyword>
<keyword evidence="4" id="KW-1185">Reference proteome</keyword>
<sequence length="177" mass="19554">MEKSKAGTERKSSSMQSPAGNQNPLADHNDSDPAMDVEDFVIVAKSEPETKEEQVIQIPKQSQTQSEQSPNRRKSVHWSPELVSDSPPADHGATMPPPYRFNPYVTHTPVPESSSSPFKGKPHYTENGYSEGCLREIGEESGRSDEESRGSGRKHLAALLPWVVGLVLGYLFCFSLR</sequence>
<feature type="compositionally biased region" description="Polar residues" evidence="1">
    <location>
        <begin position="13"/>
        <end position="24"/>
    </location>
</feature>
<proteinExistence type="predicted"/>
<name>A0ABR2BWY2_9ROSI</name>
<feature type="transmembrane region" description="Helical" evidence="2">
    <location>
        <begin position="156"/>
        <end position="176"/>
    </location>
</feature>
<dbReference type="Proteomes" id="UP001472677">
    <property type="component" value="Unassembled WGS sequence"/>
</dbReference>
<dbReference type="EMBL" id="JBBPBM010000078">
    <property type="protein sequence ID" value="KAK8511636.1"/>
    <property type="molecule type" value="Genomic_DNA"/>
</dbReference>
<feature type="compositionally biased region" description="Basic and acidic residues" evidence="1">
    <location>
        <begin position="1"/>
        <end position="12"/>
    </location>
</feature>
<feature type="region of interest" description="Disordered" evidence="1">
    <location>
        <begin position="1"/>
        <end position="129"/>
    </location>
</feature>
<evidence type="ECO:0000256" key="1">
    <source>
        <dbReference type="SAM" id="MobiDB-lite"/>
    </source>
</evidence>
<evidence type="ECO:0000313" key="3">
    <source>
        <dbReference type="EMBL" id="KAK8511636.1"/>
    </source>
</evidence>